<gene>
    <name evidence="10" type="ORF">FIV46_06130</name>
</gene>
<evidence type="ECO:0000259" key="9">
    <source>
        <dbReference type="PROSITE" id="PS51012"/>
    </source>
</evidence>
<comment type="caution">
    <text evidence="10">The sequence shown here is derived from an EMBL/GenBank/DDBJ whole genome shotgun (WGS) entry which is preliminary data.</text>
</comment>
<keyword evidence="4" id="KW-1003">Cell membrane</keyword>
<dbReference type="Proteomes" id="UP000319148">
    <property type="component" value="Unassembled WGS sequence"/>
</dbReference>
<evidence type="ECO:0000256" key="2">
    <source>
        <dbReference type="ARBA" id="ARBA00007783"/>
    </source>
</evidence>
<evidence type="ECO:0000256" key="8">
    <source>
        <dbReference type="SAM" id="Phobius"/>
    </source>
</evidence>
<name>A0A501PP71_9PROT</name>
<feature type="transmembrane region" description="Helical" evidence="8">
    <location>
        <begin position="21"/>
        <end position="38"/>
    </location>
</feature>
<evidence type="ECO:0000313" key="11">
    <source>
        <dbReference type="Proteomes" id="UP000319148"/>
    </source>
</evidence>
<evidence type="ECO:0000256" key="4">
    <source>
        <dbReference type="ARBA" id="ARBA00022475"/>
    </source>
</evidence>
<dbReference type="EMBL" id="VFIY01000005">
    <property type="protein sequence ID" value="TPD61784.1"/>
    <property type="molecule type" value="Genomic_DNA"/>
</dbReference>
<evidence type="ECO:0000313" key="10">
    <source>
        <dbReference type="EMBL" id="TPD61784.1"/>
    </source>
</evidence>
<sequence>MNRIRHIFWLGIKELFSLKRDIVLLVLVIYSFTLAVYVEATGITGQVHNASIAVVDEDQSRLSKQIMDAVPKPFFRDPVMVSAPAAANGMDDGDYMFVLNIPKGFEQDILAGRKPEILVDVDATAVNQAGKGAGYLQELINDEVANFVLGTPEGIEPPVKLVSHMAFNPNAISMWFTSLASVIDKVVMLTVILTGAALIREREHGTIEHLMVMPLTPWEIVLSKVWANGLVILLGVAFAILLVIHRVLSVPVAGSVPLYLCGTIIFLFFATAFGVFIGTIVRSMPQLGLLTILMILPMMLLSGGKTPVENQPDWMQDITFFLPSRHYVSFSQSILLRDAGIDVVWPEFLIVAVMGLFFFGLSLILFRRSMDVGK</sequence>
<feature type="transmembrane region" description="Helical" evidence="8">
    <location>
        <begin position="287"/>
        <end position="304"/>
    </location>
</feature>
<reference evidence="11" key="1">
    <citation type="submission" date="2019-06" db="EMBL/GenBank/DDBJ databases">
        <title>The complete genome of Emcibacter congregatus ZYLT.</title>
        <authorList>
            <person name="Zhao Z."/>
        </authorList>
    </citation>
    <scope>NUCLEOTIDE SEQUENCE [LARGE SCALE GENOMIC DNA]</scope>
    <source>
        <strain evidence="11">MCCC 1A06723</strain>
    </source>
</reference>
<feature type="transmembrane region" description="Helical" evidence="8">
    <location>
        <begin position="220"/>
        <end position="244"/>
    </location>
</feature>
<evidence type="ECO:0000256" key="7">
    <source>
        <dbReference type="ARBA" id="ARBA00023136"/>
    </source>
</evidence>
<dbReference type="GO" id="GO:0005886">
    <property type="term" value="C:plasma membrane"/>
    <property type="evidence" value="ECO:0007669"/>
    <property type="project" value="UniProtKB-SubCell"/>
</dbReference>
<dbReference type="PROSITE" id="PS51012">
    <property type="entry name" value="ABC_TM2"/>
    <property type="match status" value="1"/>
</dbReference>
<proteinExistence type="inferred from homology"/>
<evidence type="ECO:0000256" key="6">
    <source>
        <dbReference type="ARBA" id="ARBA00022989"/>
    </source>
</evidence>
<dbReference type="AlphaFoldDB" id="A0A501PP71"/>
<feature type="transmembrane region" description="Helical" evidence="8">
    <location>
        <begin position="256"/>
        <end position="280"/>
    </location>
</feature>
<feature type="domain" description="ABC transmembrane type-2" evidence="9">
    <location>
        <begin position="133"/>
        <end position="369"/>
    </location>
</feature>
<comment type="similarity">
    <text evidence="2">Belongs to the ABC-2 integral membrane protein family.</text>
</comment>
<evidence type="ECO:0000256" key="5">
    <source>
        <dbReference type="ARBA" id="ARBA00022692"/>
    </source>
</evidence>
<dbReference type="PANTHER" id="PTHR30294:SF47">
    <property type="entry name" value="INNER MEMBRANE TRANSPORT PERMEASE YHHJ"/>
    <property type="match status" value="1"/>
</dbReference>
<keyword evidence="3" id="KW-0813">Transport</keyword>
<keyword evidence="11" id="KW-1185">Reference proteome</keyword>
<dbReference type="Gene3D" id="3.40.1710.10">
    <property type="entry name" value="abc type-2 transporter like domain"/>
    <property type="match status" value="1"/>
</dbReference>
<feature type="transmembrane region" description="Helical" evidence="8">
    <location>
        <begin position="348"/>
        <end position="366"/>
    </location>
</feature>
<dbReference type="InterPro" id="IPR051449">
    <property type="entry name" value="ABC-2_transporter_component"/>
</dbReference>
<evidence type="ECO:0000256" key="3">
    <source>
        <dbReference type="ARBA" id="ARBA00022448"/>
    </source>
</evidence>
<dbReference type="GO" id="GO:0140359">
    <property type="term" value="F:ABC-type transporter activity"/>
    <property type="evidence" value="ECO:0007669"/>
    <property type="project" value="InterPro"/>
</dbReference>
<dbReference type="RefSeq" id="WP_139939506.1">
    <property type="nucleotide sequence ID" value="NZ_JBHSYP010000003.1"/>
</dbReference>
<dbReference type="OrthoDB" id="9784671at2"/>
<dbReference type="Pfam" id="PF12698">
    <property type="entry name" value="ABC2_membrane_3"/>
    <property type="match status" value="1"/>
</dbReference>
<keyword evidence="5 8" id="KW-0812">Transmembrane</keyword>
<protein>
    <submittedName>
        <fullName evidence="10">ABC transporter permease</fullName>
    </submittedName>
</protein>
<accession>A0A501PP71</accession>
<feature type="transmembrane region" description="Helical" evidence="8">
    <location>
        <begin position="172"/>
        <end position="199"/>
    </location>
</feature>
<comment type="subcellular location">
    <subcellularLocation>
        <location evidence="1">Cell membrane</location>
        <topology evidence="1">Multi-pass membrane protein</topology>
    </subcellularLocation>
</comment>
<dbReference type="InterPro" id="IPR047817">
    <property type="entry name" value="ABC2_TM_bact-type"/>
</dbReference>
<dbReference type="PANTHER" id="PTHR30294">
    <property type="entry name" value="MEMBRANE COMPONENT OF ABC TRANSPORTER YHHJ-RELATED"/>
    <property type="match status" value="1"/>
</dbReference>
<evidence type="ECO:0000256" key="1">
    <source>
        <dbReference type="ARBA" id="ARBA00004651"/>
    </source>
</evidence>
<organism evidence="10 11">
    <name type="scientific">Emcibacter nanhaiensis</name>
    <dbReference type="NCBI Taxonomy" id="1505037"/>
    <lineage>
        <taxon>Bacteria</taxon>
        <taxon>Pseudomonadati</taxon>
        <taxon>Pseudomonadota</taxon>
        <taxon>Alphaproteobacteria</taxon>
        <taxon>Emcibacterales</taxon>
        <taxon>Emcibacteraceae</taxon>
        <taxon>Emcibacter</taxon>
    </lineage>
</organism>
<keyword evidence="7 8" id="KW-0472">Membrane</keyword>
<dbReference type="InterPro" id="IPR013525">
    <property type="entry name" value="ABC2_TM"/>
</dbReference>
<keyword evidence="6 8" id="KW-1133">Transmembrane helix</keyword>